<reference evidence="2" key="2">
    <citation type="journal article" date="2015" name="Data Brief">
        <title>Shoot transcriptome of the giant reed, Arundo donax.</title>
        <authorList>
            <person name="Barrero R.A."/>
            <person name="Guerrero F.D."/>
            <person name="Moolhuijzen P."/>
            <person name="Goolsby J.A."/>
            <person name="Tidwell J."/>
            <person name="Bellgard S.E."/>
            <person name="Bellgard M.I."/>
        </authorList>
    </citation>
    <scope>NUCLEOTIDE SEQUENCE</scope>
    <source>
        <tissue evidence="2">Shoot tissue taken approximately 20 cm above the soil surface</tissue>
    </source>
</reference>
<dbReference type="EMBL" id="GBRH01190263">
    <property type="protein sequence ID" value="JAE07633.1"/>
    <property type="molecule type" value="Transcribed_RNA"/>
</dbReference>
<protein>
    <submittedName>
        <fullName evidence="2">Uncharacterized protein</fullName>
    </submittedName>
</protein>
<reference evidence="2" key="1">
    <citation type="submission" date="2014-09" db="EMBL/GenBank/DDBJ databases">
        <authorList>
            <person name="Magalhaes I.L.F."/>
            <person name="Oliveira U."/>
            <person name="Santos F.R."/>
            <person name="Vidigal T.H.D.A."/>
            <person name="Brescovit A.D."/>
            <person name="Santos A.J."/>
        </authorList>
    </citation>
    <scope>NUCLEOTIDE SEQUENCE</scope>
    <source>
        <tissue evidence="2">Shoot tissue taken approximately 20 cm above the soil surface</tissue>
    </source>
</reference>
<proteinExistence type="predicted"/>
<feature type="compositionally biased region" description="Low complexity" evidence="1">
    <location>
        <begin position="30"/>
        <end position="39"/>
    </location>
</feature>
<sequence length="67" mass="7777">MPWRSMPTSTLSSPPLCGRSWRKRTRSSSRRTTSTARSGTSRRRRCSGSRRCSWRRLPPRAPTTRAR</sequence>
<accession>A0A0A9FHB8</accession>
<dbReference type="AlphaFoldDB" id="A0A0A9FHB8"/>
<organism evidence="2">
    <name type="scientific">Arundo donax</name>
    <name type="common">Giant reed</name>
    <name type="synonym">Donax arundinaceus</name>
    <dbReference type="NCBI Taxonomy" id="35708"/>
    <lineage>
        <taxon>Eukaryota</taxon>
        <taxon>Viridiplantae</taxon>
        <taxon>Streptophyta</taxon>
        <taxon>Embryophyta</taxon>
        <taxon>Tracheophyta</taxon>
        <taxon>Spermatophyta</taxon>
        <taxon>Magnoliopsida</taxon>
        <taxon>Liliopsida</taxon>
        <taxon>Poales</taxon>
        <taxon>Poaceae</taxon>
        <taxon>PACMAD clade</taxon>
        <taxon>Arundinoideae</taxon>
        <taxon>Arundineae</taxon>
        <taxon>Arundo</taxon>
    </lineage>
</organism>
<name>A0A0A9FHB8_ARUDO</name>
<feature type="region of interest" description="Disordered" evidence="1">
    <location>
        <begin position="1"/>
        <end position="67"/>
    </location>
</feature>
<feature type="compositionally biased region" description="Basic residues" evidence="1">
    <location>
        <begin position="40"/>
        <end position="58"/>
    </location>
</feature>
<feature type="compositionally biased region" description="Low complexity" evidence="1">
    <location>
        <begin position="7"/>
        <end position="16"/>
    </location>
</feature>
<feature type="compositionally biased region" description="Basic residues" evidence="1">
    <location>
        <begin position="20"/>
        <end position="29"/>
    </location>
</feature>
<evidence type="ECO:0000256" key="1">
    <source>
        <dbReference type="SAM" id="MobiDB-lite"/>
    </source>
</evidence>
<evidence type="ECO:0000313" key="2">
    <source>
        <dbReference type="EMBL" id="JAE07633.1"/>
    </source>
</evidence>